<feature type="region of interest" description="Disordered" evidence="1">
    <location>
        <begin position="338"/>
        <end position="395"/>
    </location>
</feature>
<feature type="region of interest" description="Disordered" evidence="1">
    <location>
        <begin position="153"/>
        <end position="179"/>
    </location>
</feature>
<protein>
    <recommendedName>
        <fullName evidence="4">Ricin B lectin domain-containing protein</fullName>
    </recommendedName>
</protein>
<keyword evidence="3" id="KW-1185">Reference proteome</keyword>
<reference evidence="2 3" key="1">
    <citation type="submission" date="2023-02" db="EMBL/GenBank/DDBJ databases">
        <title>Encephalitozoon hellem ATCC 50451 complete genome.</title>
        <authorList>
            <person name="Mascarenhas dos Santos A.C."/>
            <person name="Julian A.T."/>
            <person name="Pombert J.-F."/>
        </authorList>
    </citation>
    <scope>NUCLEOTIDE SEQUENCE [LARGE SCALE GENOMIC DNA]</scope>
    <source>
        <strain evidence="2 3">ATCC 50451</strain>
    </source>
</reference>
<proteinExistence type="predicted"/>
<evidence type="ECO:0000313" key="2">
    <source>
        <dbReference type="EMBL" id="WEL39045.1"/>
    </source>
</evidence>
<gene>
    <name evidence="2" type="ORF">PFJ87_07g01230</name>
</gene>
<organism evidence="2 3">
    <name type="scientific">Encephalitozoon hellem</name>
    <name type="common">Microsporidian parasite</name>
    <dbReference type="NCBI Taxonomy" id="27973"/>
    <lineage>
        <taxon>Eukaryota</taxon>
        <taxon>Fungi</taxon>
        <taxon>Fungi incertae sedis</taxon>
        <taxon>Microsporidia</taxon>
        <taxon>Unikaryonidae</taxon>
        <taxon>Encephalitozoon</taxon>
    </lineage>
</organism>
<dbReference type="Proteomes" id="UP001217963">
    <property type="component" value="Chromosome VII"/>
</dbReference>
<evidence type="ECO:0008006" key="4">
    <source>
        <dbReference type="Google" id="ProtNLM"/>
    </source>
</evidence>
<evidence type="ECO:0000256" key="1">
    <source>
        <dbReference type="SAM" id="MobiDB-lite"/>
    </source>
</evidence>
<name>A0ABY8CJI0_ENCHE</name>
<dbReference type="EMBL" id="CP119068">
    <property type="protein sequence ID" value="WEL39045.1"/>
    <property type="molecule type" value="Genomic_DNA"/>
</dbReference>
<dbReference type="InterPro" id="IPR035992">
    <property type="entry name" value="Ricin_B-like_lectins"/>
</dbReference>
<sequence length="395" mass="43366">MKLGSSIYLFLGVAVSKSFFATIRPINSDKVLKASGKSIVLTSNRGEGLAIFHVVTKKEKGFKLFGMKMANRRHLLLISPGSNQSLYLGYSKSRGEPVIREKKKYWEYKEMGSGGYILRGKEGKCLGVTGSDVLGLFECNGGEDQVFVFEKKDDSEVSESTTEDSHVSIISEAPQGPSVHIKDKSLEDFQMSPSSSDTDSDSSMVRPVFINLNVKDKNAYESDISTPSVLTSTITVSVTVTKPTLVSNATSSSVVSTFTNFPPVSARFPSSIASIWDKMASIEEHQLSCDSTSSSDVHRVPHARVPDENFEKIKGGTEGGLDLDFEFYPELGRLLKNDAYKNDNSYPGRGPGKNNKAIHRDKRRKDQILGSLECPDTSILNPLQKDRARPRARGS</sequence>
<evidence type="ECO:0000313" key="3">
    <source>
        <dbReference type="Proteomes" id="UP001217963"/>
    </source>
</evidence>
<feature type="compositionally biased region" description="Basic residues" evidence="1">
    <location>
        <begin position="356"/>
        <end position="365"/>
    </location>
</feature>
<dbReference type="SUPFAM" id="SSF50370">
    <property type="entry name" value="Ricin B-like lectins"/>
    <property type="match status" value="1"/>
</dbReference>
<accession>A0ABY8CJI0</accession>
<dbReference type="Gene3D" id="2.80.10.50">
    <property type="match status" value="1"/>
</dbReference>